<evidence type="ECO:0000256" key="5">
    <source>
        <dbReference type="ARBA" id="ARBA00023239"/>
    </source>
</evidence>
<comment type="cofactor">
    <cofactor evidence="1 6">
        <name>pyridoxal 5'-phosphate</name>
        <dbReference type="ChEBI" id="CHEBI:597326"/>
    </cofactor>
</comment>
<dbReference type="GO" id="GO:0005737">
    <property type="term" value="C:cytoplasm"/>
    <property type="evidence" value="ECO:0007669"/>
    <property type="project" value="TreeGrafter"/>
</dbReference>
<dbReference type="AlphaFoldDB" id="A0A4R2J753"/>
<keyword evidence="4 6" id="KW-0663">Pyridoxal phosphate</keyword>
<dbReference type="Gene3D" id="3.90.1150.10">
    <property type="entry name" value="Aspartate Aminotransferase, domain 1"/>
    <property type="match status" value="1"/>
</dbReference>
<evidence type="ECO:0000256" key="2">
    <source>
        <dbReference type="ARBA" id="ARBA00009533"/>
    </source>
</evidence>
<name>A0A4R2J753_9PSEU</name>
<comment type="similarity">
    <text evidence="2 6">Belongs to the group II decarboxylase family.</text>
</comment>
<evidence type="ECO:0000256" key="1">
    <source>
        <dbReference type="ARBA" id="ARBA00001933"/>
    </source>
</evidence>
<comment type="caution">
    <text evidence="7">The sequence shown here is derived from an EMBL/GenBank/DDBJ whole genome shotgun (WGS) entry which is preliminary data.</text>
</comment>
<proteinExistence type="inferred from homology"/>
<dbReference type="PANTHER" id="PTHR45677">
    <property type="entry name" value="GLUTAMATE DECARBOXYLASE-RELATED"/>
    <property type="match status" value="1"/>
</dbReference>
<dbReference type="Pfam" id="PF00282">
    <property type="entry name" value="Pyridoxal_deC"/>
    <property type="match status" value="1"/>
</dbReference>
<dbReference type="EMBL" id="SLWS01000012">
    <property type="protein sequence ID" value="TCO52406.1"/>
    <property type="molecule type" value="Genomic_DNA"/>
</dbReference>
<organism evidence="7 8">
    <name type="scientific">Actinocrispum wychmicini</name>
    <dbReference type="NCBI Taxonomy" id="1213861"/>
    <lineage>
        <taxon>Bacteria</taxon>
        <taxon>Bacillati</taxon>
        <taxon>Actinomycetota</taxon>
        <taxon>Actinomycetes</taxon>
        <taxon>Pseudonocardiales</taxon>
        <taxon>Pseudonocardiaceae</taxon>
        <taxon>Actinocrispum</taxon>
    </lineage>
</organism>
<dbReference type="SUPFAM" id="SSF53383">
    <property type="entry name" value="PLP-dependent transferases"/>
    <property type="match status" value="1"/>
</dbReference>
<reference evidence="7 8" key="1">
    <citation type="submission" date="2019-03" db="EMBL/GenBank/DDBJ databases">
        <title>Genomic Encyclopedia of Type Strains, Phase IV (KMG-IV): sequencing the most valuable type-strain genomes for metagenomic binning, comparative biology and taxonomic classification.</title>
        <authorList>
            <person name="Goeker M."/>
        </authorList>
    </citation>
    <scope>NUCLEOTIDE SEQUENCE [LARGE SCALE GENOMIC DNA]</scope>
    <source>
        <strain evidence="7 8">DSM 45934</strain>
    </source>
</reference>
<dbReference type="OrthoDB" id="3335676at2"/>
<evidence type="ECO:0000313" key="8">
    <source>
        <dbReference type="Proteomes" id="UP000295680"/>
    </source>
</evidence>
<dbReference type="InterPro" id="IPR015424">
    <property type="entry name" value="PyrdxlP-dep_Trfase"/>
</dbReference>
<gene>
    <name evidence="7" type="ORF">EV192_112138</name>
</gene>
<accession>A0A4R2J753</accession>
<keyword evidence="8" id="KW-1185">Reference proteome</keyword>
<protein>
    <submittedName>
        <fullName evidence="7">L-2,4-diaminobutyrate decarboxylase</fullName>
    </submittedName>
</protein>
<dbReference type="InterPro" id="IPR015422">
    <property type="entry name" value="PyrdxlP-dep_Trfase_small"/>
</dbReference>
<dbReference type="InterPro" id="IPR015421">
    <property type="entry name" value="PyrdxlP-dep_Trfase_major"/>
</dbReference>
<dbReference type="Proteomes" id="UP000295680">
    <property type="component" value="Unassembled WGS sequence"/>
</dbReference>
<dbReference type="InterPro" id="IPR002129">
    <property type="entry name" value="PyrdxlP-dep_de-COase"/>
</dbReference>
<dbReference type="Gene3D" id="3.40.640.10">
    <property type="entry name" value="Type I PLP-dependent aspartate aminotransferase-like (Major domain)"/>
    <property type="match status" value="1"/>
</dbReference>
<dbReference type="GO" id="GO:0019752">
    <property type="term" value="P:carboxylic acid metabolic process"/>
    <property type="evidence" value="ECO:0007669"/>
    <property type="project" value="InterPro"/>
</dbReference>
<evidence type="ECO:0000256" key="6">
    <source>
        <dbReference type="RuleBase" id="RU000382"/>
    </source>
</evidence>
<sequence>MTEPSIESTVARLCFPRGDPGGVTTAGGTESTLLGMLLAKKDAAGAPVQTVCTRGSRPEVARVVGQLGMPAPVMLDTFDALPAVLGRITAATVVVMTVGTADTGAIDPLREVARVCRLRGTWVHVDAADGGVALFSDRLRPLLAGVELADSVAFEFPSLEAGIVVVRTAESLLTVRPPAVPDISAVFRAKRHRLAADLEDRCDLAAEVADEIAARPRLRLLARPELSTVVFRPAGADDATVAELCRGLPGFTGLGRVNVAGRTWLRLAVSDRAEHLRLLDLCSLSATALTPND</sequence>
<dbReference type="GO" id="GO:0004058">
    <property type="term" value="F:aromatic-L-amino-acid decarboxylase activity"/>
    <property type="evidence" value="ECO:0007669"/>
    <property type="project" value="UniProtKB-ARBA"/>
</dbReference>
<dbReference type="PANTHER" id="PTHR45677:SF8">
    <property type="entry name" value="CYSTEINE SULFINIC ACID DECARBOXYLASE"/>
    <property type="match status" value="1"/>
</dbReference>
<evidence type="ECO:0000256" key="3">
    <source>
        <dbReference type="ARBA" id="ARBA00022793"/>
    </source>
</evidence>
<evidence type="ECO:0000313" key="7">
    <source>
        <dbReference type="EMBL" id="TCO52406.1"/>
    </source>
</evidence>
<dbReference type="GO" id="GO:0030170">
    <property type="term" value="F:pyridoxal phosphate binding"/>
    <property type="evidence" value="ECO:0007669"/>
    <property type="project" value="InterPro"/>
</dbReference>
<dbReference type="RefSeq" id="WP_132124345.1">
    <property type="nucleotide sequence ID" value="NZ_SLWS01000012.1"/>
</dbReference>
<evidence type="ECO:0000256" key="4">
    <source>
        <dbReference type="ARBA" id="ARBA00022898"/>
    </source>
</evidence>
<keyword evidence="3" id="KW-0210">Decarboxylase</keyword>
<keyword evidence="5 6" id="KW-0456">Lyase</keyword>